<evidence type="ECO:0000256" key="1">
    <source>
        <dbReference type="ARBA" id="ARBA00004651"/>
    </source>
</evidence>
<dbReference type="GO" id="GO:0005886">
    <property type="term" value="C:plasma membrane"/>
    <property type="evidence" value="ECO:0007669"/>
    <property type="project" value="UniProtKB-SubCell"/>
</dbReference>
<organism evidence="9 10">
    <name type="scientific">Lentilactobacillus sunkii DSM 19904</name>
    <dbReference type="NCBI Taxonomy" id="1423808"/>
    <lineage>
        <taxon>Bacteria</taxon>
        <taxon>Bacillati</taxon>
        <taxon>Bacillota</taxon>
        <taxon>Bacilli</taxon>
        <taxon>Lactobacillales</taxon>
        <taxon>Lactobacillaceae</taxon>
        <taxon>Lentilactobacillus</taxon>
    </lineage>
</organism>
<name>A0A0R1L1I0_9LACO</name>
<evidence type="ECO:0000256" key="8">
    <source>
        <dbReference type="SAM" id="Phobius"/>
    </source>
</evidence>
<dbReference type="PANTHER" id="PTHR30561:SF1">
    <property type="entry name" value="MULTIDRUG TRANSPORTER EMRE"/>
    <property type="match status" value="1"/>
</dbReference>
<evidence type="ECO:0000256" key="2">
    <source>
        <dbReference type="ARBA" id="ARBA00022448"/>
    </source>
</evidence>
<evidence type="ECO:0000313" key="9">
    <source>
        <dbReference type="EMBL" id="KRK89589.1"/>
    </source>
</evidence>
<dbReference type="GO" id="GO:0022857">
    <property type="term" value="F:transmembrane transporter activity"/>
    <property type="evidence" value="ECO:0007669"/>
    <property type="project" value="InterPro"/>
</dbReference>
<keyword evidence="6 8" id="KW-0472">Membrane</keyword>
<comment type="similarity">
    <text evidence="7">Belongs to the drug/metabolite transporter (DMT) superfamily. Small multidrug resistance (SMR) (TC 2.A.7.1) family.</text>
</comment>
<keyword evidence="10" id="KW-1185">Reference proteome</keyword>
<dbReference type="RefSeq" id="WP_057823477.1">
    <property type="nucleotide sequence ID" value="NZ_AZEA01000002.1"/>
</dbReference>
<dbReference type="InterPro" id="IPR037185">
    <property type="entry name" value="EmrE-like"/>
</dbReference>
<protein>
    <submittedName>
        <fullName evidence="9">Multidrug transporter EmrE</fullName>
    </submittedName>
</protein>
<dbReference type="FunFam" id="1.10.3730.20:FF:000001">
    <property type="entry name" value="Quaternary ammonium compound resistance transporter SugE"/>
    <property type="match status" value="1"/>
</dbReference>
<feature type="transmembrane region" description="Helical" evidence="8">
    <location>
        <begin position="84"/>
        <end position="103"/>
    </location>
</feature>
<dbReference type="InterPro" id="IPR045324">
    <property type="entry name" value="Small_multidrug_res"/>
</dbReference>
<dbReference type="PANTHER" id="PTHR30561">
    <property type="entry name" value="SMR FAMILY PROTON-DEPENDENT DRUG EFFLUX TRANSPORTER SUGE"/>
    <property type="match status" value="1"/>
</dbReference>
<evidence type="ECO:0000256" key="7">
    <source>
        <dbReference type="RuleBase" id="RU003942"/>
    </source>
</evidence>
<evidence type="ECO:0000256" key="5">
    <source>
        <dbReference type="ARBA" id="ARBA00022989"/>
    </source>
</evidence>
<proteinExistence type="inferred from homology"/>
<dbReference type="Pfam" id="PF00893">
    <property type="entry name" value="Multi_Drug_Res"/>
    <property type="match status" value="1"/>
</dbReference>
<comment type="caution">
    <text evidence="9">The sequence shown here is derived from an EMBL/GenBank/DDBJ whole genome shotgun (WGS) entry which is preliminary data.</text>
</comment>
<dbReference type="InterPro" id="IPR000390">
    <property type="entry name" value="Small_drug/metabolite_transptr"/>
</dbReference>
<reference evidence="9 10" key="1">
    <citation type="journal article" date="2015" name="Genome Announc.">
        <title>Expanding the biotechnology potential of lactobacilli through comparative genomics of 213 strains and associated genera.</title>
        <authorList>
            <person name="Sun Z."/>
            <person name="Harris H.M."/>
            <person name="McCann A."/>
            <person name="Guo C."/>
            <person name="Argimon S."/>
            <person name="Zhang W."/>
            <person name="Yang X."/>
            <person name="Jeffery I.B."/>
            <person name="Cooney J.C."/>
            <person name="Kagawa T.F."/>
            <person name="Liu W."/>
            <person name="Song Y."/>
            <person name="Salvetti E."/>
            <person name="Wrobel A."/>
            <person name="Rasinkangas P."/>
            <person name="Parkhill J."/>
            <person name="Rea M.C."/>
            <person name="O'Sullivan O."/>
            <person name="Ritari J."/>
            <person name="Douillard F.P."/>
            <person name="Paul Ross R."/>
            <person name="Yang R."/>
            <person name="Briner A.E."/>
            <person name="Felis G.E."/>
            <person name="de Vos W.M."/>
            <person name="Barrangou R."/>
            <person name="Klaenhammer T.R."/>
            <person name="Caufield P.W."/>
            <person name="Cui Y."/>
            <person name="Zhang H."/>
            <person name="O'Toole P.W."/>
        </authorList>
    </citation>
    <scope>NUCLEOTIDE SEQUENCE [LARGE SCALE GENOMIC DNA]</scope>
    <source>
        <strain evidence="9 10">DSM 19904</strain>
    </source>
</reference>
<feature type="transmembrane region" description="Helical" evidence="8">
    <location>
        <begin position="57"/>
        <end position="78"/>
    </location>
</feature>
<gene>
    <name evidence="9" type="ORF">FD17_GL001179</name>
</gene>
<evidence type="ECO:0000256" key="4">
    <source>
        <dbReference type="ARBA" id="ARBA00022692"/>
    </source>
</evidence>
<evidence type="ECO:0000313" key="10">
    <source>
        <dbReference type="Proteomes" id="UP000051581"/>
    </source>
</evidence>
<accession>A0A0R1L1I0</accession>
<feature type="transmembrane region" description="Helical" evidence="8">
    <location>
        <begin position="26"/>
        <end position="50"/>
    </location>
</feature>
<dbReference type="SUPFAM" id="SSF103481">
    <property type="entry name" value="Multidrug resistance efflux transporter EmrE"/>
    <property type="match status" value="1"/>
</dbReference>
<dbReference type="EMBL" id="AZEA01000002">
    <property type="protein sequence ID" value="KRK89589.1"/>
    <property type="molecule type" value="Genomic_DNA"/>
</dbReference>
<dbReference type="AlphaFoldDB" id="A0A0R1L1I0"/>
<keyword evidence="4 7" id="KW-0812">Transmembrane</keyword>
<keyword evidence="2" id="KW-0813">Transport</keyword>
<sequence length="107" mass="11244">MGYVFLIIAIVGELLGTNLLKASTGFTIFWPSVGALGAYGLCFVFLAIAMESLSLNLAYALWSGIGIVMTTVISIVLWKEPINAASIIGIGLILVGVVVLNLYGPSH</sequence>
<evidence type="ECO:0000256" key="3">
    <source>
        <dbReference type="ARBA" id="ARBA00022475"/>
    </source>
</evidence>
<comment type="subcellular location">
    <subcellularLocation>
        <location evidence="1 7">Cell membrane</location>
        <topology evidence="1 7">Multi-pass membrane protein</topology>
    </subcellularLocation>
</comment>
<dbReference type="Proteomes" id="UP000051581">
    <property type="component" value="Unassembled WGS sequence"/>
</dbReference>
<dbReference type="Gene3D" id="1.10.3730.20">
    <property type="match status" value="1"/>
</dbReference>
<evidence type="ECO:0000256" key="6">
    <source>
        <dbReference type="ARBA" id="ARBA00023136"/>
    </source>
</evidence>
<dbReference type="PATRIC" id="fig|1423808.3.peg.1191"/>
<keyword evidence="3" id="KW-1003">Cell membrane</keyword>
<keyword evidence="5 8" id="KW-1133">Transmembrane helix</keyword>
<dbReference type="OrthoDB" id="21828at2"/>